<dbReference type="KEGG" id="dpa:109537166"/>
<proteinExistence type="predicted"/>
<name>A0AAR5PE38_DENPD</name>
<keyword evidence="2" id="KW-1185">Reference proteome</keyword>
<dbReference type="RefSeq" id="XP_019759323.1">
    <property type="nucleotide sequence ID" value="XM_019903764.2"/>
</dbReference>
<dbReference type="GeneID" id="109537166"/>
<accession>A0AAR5PE38</accession>
<protein>
    <submittedName>
        <fullName evidence="1">Uncharacterized protein</fullName>
    </submittedName>
</protein>
<dbReference type="AlphaFoldDB" id="A0AAR5PE38"/>
<reference evidence="2" key="1">
    <citation type="journal article" date="2013" name="Genome Biol.">
        <title>Draft genome of the mountain pine beetle, Dendroctonus ponderosae Hopkins, a major forest pest.</title>
        <authorList>
            <person name="Keeling C.I."/>
            <person name="Yuen M.M."/>
            <person name="Liao N.Y."/>
            <person name="Docking T.R."/>
            <person name="Chan S.K."/>
            <person name="Taylor G.A."/>
            <person name="Palmquist D.L."/>
            <person name="Jackman S.D."/>
            <person name="Nguyen A."/>
            <person name="Li M."/>
            <person name="Henderson H."/>
            <person name="Janes J.K."/>
            <person name="Zhao Y."/>
            <person name="Pandoh P."/>
            <person name="Moore R."/>
            <person name="Sperling F.A."/>
            <person name="Huber D.P."/>
            <person name="Birol I."/>
            <person name="Jones S.J."/>
            <person name="Bohlmann J."/>
        </authorList>
    </citation>
    <scope>NUCLEOTIDE SEQUENCE</scope>
</reference>
<dbReference type="EnsemblMetazoa" id="XM_019903764.1">
    <property type="protein sequence ID" value="XP_019759323.1"/>
    <property type="gene ID" value="LOC109537166"/>
</dbReference>
<sequence>METKHVLYENDRYYQLSHSDLCKRILEHERIIRHIQRRSGDPSRTAHLRFSLDCLYFELHRRMFQNCMIQMNSVHKVKDWLRQCNPDARCDCCKPEYYEFKYDNVRIMNGTLKPSRFTTYITFADSFSDGKCFHVREIEYVEDTNAELDLSVTDAATLALTTPSSHYTTARNSEVAIEPTIINLTVEVFYQLDEM</sequence>
<evidence type="ECO:0000313" key="1">
    <source>
        <dbReference type="EnsemblMetazoa" id="XP_019759323.1"/>
    </source>
</evidence>
<evidence type="ECO:0000313" key="2">
    <source>
        <dbReference type="Proteomes" id="UP000019118"/>
    </source>
</evidence>
<organism evidence="1 2">
    <name type="scientific">Dendroctonus ponderosae</name>
    <name type="common">Mountain pine beetle</name>
    <dbReference type="NCBI Taxonomy" id="77166"/>
    <lineage>
        <taxon>Eukaryota</taxon>
        <taxon>Metazoa</taxon>
        <taxon>Ecdysozoa</taxon>
        <taxon>Arthropoda</taxon>
        <taxon>Hexapoda</taxon>
        <taxon>Insecta</taxon>
        <taxon>Pterygota</taxon>
        <taxon>Neoptera</taxon>
        <taxon>Endopterygota</taxon>
        <taxon>Coleoptera</taxon>
        <taxon>Polyphaga</taxon>
        <taxon>Cucujiformia</taxon>
        <taxon>Curculionidae</taxon>
        <taxon>Scolytinae</taxon>
        <taxon>Dendroctonus</taxon>
    </lineage>
</organism>
<dbReference type="Proteomes" id="UP000019118">
    <property type="component" value="Unassembled WGS sequence"/>
</dbReference>
<reference evidence="1" key="2">
    <citation type="submission" date="2024-08" db="UniProtKB">
        <authorList>
            <consortium name="EnsemblMetazoa"/>
        </authorList>
    </citation>
    <scope>IDENTIFICATION</scope>
</reference>